<reference evidence="4 6" key="2">
    <citation type="submission" date="2018-08" db="EMBL/GenBank/DDBJ databases">
        <title>Complete genome of the Arcobacter ellisii type strain LMG 26155.</title>
        <authorList>
            <person name="Miller W.G."/>
            <person name="Yee E."/>
            <person name="Bono J.L."/>
        </authorList>
    </citation>
    <scope>NUCLEOTIDE SEQUENCE [LARGE SCALE GENOMIC DNA]</scope>
    <source>
        <strain evidence="4 6">LMG 26155</strain>
    </source>
</reference>
<accession>A0A347U6J1</accession>
<protein>
    <recommendedName>
        <fullName evidence="3">Lysozyme</fullName>
        <ecNumber evidence="3">3.2.1.17</ecNumber>
    </recommendedName>
</protein>
<sequence>MNIDLLEDSIKKSEDISLKPYKCPNGFITIGWGRNIQLNGISKSEADLLLRNDILNIKLELEDKLPVFKKLDDIRQNVLLEMAYNMGVPNLLEFKNTIKHLQNNNFQSASEEMLNSKWHKDFINYDMQDNKRGNSGLLRSEYLSKVMREGKY</sequence>
<gene>
    <name evidence="4" type="ORF">AELL_0789</name>
    <name evidence="5" type="ORF">CP962_06815</name>
</gene>
<dbReference type="InterPro" id="IPR023346">
    <property type="entry name" value="Lysozyme-like_dom_sf"/>
</dbReference>
<dbReference type="InterPro" id="IPR002196">
    <property type="entry name" value="Glyco_hydro_24"/>
</dbReference>
<comment type="similarity">
    <text evidence="3">Belongs to the glycosyl hydrolase 24 family.</text>
</comment>
<keyword evidence="1 3" id="KW-0929">Antimicrobial</keyword>
<dbReference type="AlphaFoldDB" id="A0A347U6J1"/>
<dbReference type="GO" id="GO:0031640">
    <property type="term" value="P:killing of cells of another organism"/>
    <property type="evidence" value="ECO:0007669"/>
    <property type="project" value="UniProtKB-KW"/>
</dbReference>
<comment type="catalytic activity">
    <reaction evidence="3">
        <text>Hydrolysis of (1-&gt;4)-beta-linkages between N-acetylmuramic acid and N-acetyl-D-glucosamine residues in a peptidoglycan and between N-acetyl-D-glucosamine residues in chitodextrins.</text>
        <dbReference type="EC" id="3.2.1.17"/>
    </reaction>
</comment>
<dbReference type="OrthoDB" id="5323745at2"/>
<evidence type="ECO:0000256" key="2">
    <source>
        <dbReference type="ARBA" id="ARBA00022638"/>
    </source>
</evidence>
<keyword evidence="3" id="KW-0378">Hydrolase</keyword>
<dbReference type="Gene3D" id="1.10.530.40">
    <property type="match status" value="1"/>
</dbReference>
<dbReference type="Proteomes" id="UP000262582">
    <property type="component" value="Chromosome"/>
</dbReference>
<keyword evidence="6" id="KW-1185">Reference proteome</keyword>
<dbReference type="GO" id="GO:0042742">
    <property type="term" value="P:defense response to bacterium"/>
    <property type="evidence" value="ECO:0007669"/>
    <property type="project" value="UniProtKB-KW"/>
</dbReference>
<reference evidence="5 7" key="1">
    <citation type="submission" date="2017-09" db="EMBL/GenBank/DDBJ databases">
        <title>Genomics of the genus Arcobacter.</title>
        <authorList>
            <person name="Perez-Cataluna A."/>
            <person name="Figueras M.J."/>
            <person name="Salas-Masso N."/>
        </authorList>
    </citation>
    <scope>NUCLEOTIDE SEQUENCE [LARGE SCALE GENOMIC DNA]</scope>
    <source>
        <strain evidence="5 7">CECT 7837</strain>
    </source>
</reference>
<dbReference type="GO" id="GO:0003796">
    <property type="term" value="F:lysozyme activity"/>
    <property type="evidence" value="ECO:0007669"/>
    <property type="project" value="UniProtKB-EC"/>
</dbReference>
<dbReference type="Proteomes" id="UP000290588">
    <property type="component" value="Unassembled WGS sequence"/>
</dbReference>
<dbReference type="PANTHER" id="PTHR37406:SF1">
    <property type="entry name" value="T4-TYPE LYSOZYME 1-RELATED"/>
    <property type="match status" value="1"/>
</dbReference>
<dbReference type="EMBL" id="NXIG01000005">
    <property type="protein sequence ID" value="RXI31166.1"/>
    <property type="molecule type" value="Genomic_DNA"/>
</dbReference>
<evidence type="ECO:0000313" key="6">
    <source>
        <dbReference type="Proteomes" id="UP000262582"/>
    </source>
</evidence>
<dbReference type="Pfam" id="PF00959">
    <property type="entry name" value="Phage_lysozyme"/>
    <property type="match status" value="1"/>
</dbReference>
<proteinExistence type="inferred from homology"/>
<dbReference type="RefSeq" id="WP_118916696.1">
    <property type="nucleotide sequence ID" value="NZ_CP032097.1"/>
</dbReference>
<name>A0A347U6J1_9BACT</name>
<evidence type="ECO:0000313" key="5">
    <source>
        <dbReference type="EMBL" id="RXI31166.1"/>
    </source>
</evidence>
<dbReference type="PANTHER" id="PTHR37406">
    <property type="entry name" value="T4-TYPE LYSOZYME 1-RELATED"/>
    <property type="match status" value="1"/>
</dbReference>
<dbReference type="EMBL" id="CP032097">
    <property type="protein sequence ID" value="AXX94469.1"/>
    <property type="molecule type" value="Genomic_DNA"/>
</dbReference>
<dbReference type="InterPro" id="IPR023347">
    <property type="entry name" value="Lysozyme_dom_sf"/>
</dbReference>
<evidence type="ECO:0000256" key="1">
    <source>
        <dbReference type="ARBA" id="ARBA00022529"/>
    </source>
</evidence>
<dbReference type="KEGG" id="aell:AELL_0789"/>
<evidence type="ECO:0000313" key="4">
    <source>
        <dbReference type="EMBL" id="AXX94469.1"/>
    </source>
</evidence>
<dbReference type="SUPFAM" id="SSF53955">
    <property type="entry name" value="Lysozyme-like"/>
    <property type="match status" value="1"/>
</dbReference>
<organism evidence="5 7">
    <name type="scientific">Arcobacter ellisii</name>
    <dbReference type="NCBI Taxonomy" id="913109"/>
    <lineage>
        <taxon>Bacteria</taxon>
        <taxon>Pseudomonadati</taxon>
        <taxon>Campylobacterota</taxon>
        <taxon>Epsilonproteobacteria</taxon>
        <taxon>Campylobacterales</taxon>
        <taxon>Arcobacteraceae</taxon>
        <taxon>Arcobacter</taxon>
    </lineage>
</organism>
<keyword evidence="3" id="KW-0326">Glycosidase</keyword>
<evidence type="ECO:0000313" key="7">
    <source>
        <dbReference type="Proteomes" id="UP000290588"/>
    </source>
</evidence>
<dbReference type="EC" id="3.2.1.17" evidence="3"/>
<dbReference type="InterPro" id="IPR052619">
    <property type="entry name" value="Phage_lysozyme-like"/>
</dbReference>
<evidence type="ECO:0000256" key="3">
    <source>
        <dbReference type="RuleBase" id="RU003788"/>
    </source>
</evidence>
<dbReference type="GO" id="GO:0016998">
    <property type="term" value="P:cell wall macromolecule catabolic process"/>
    <property type="evidence" value="ECO:0007669"/>
    <property type="project" value="InterPro"/>
</dbReference>
<keyword evidence="2 3" id="KW-0081">Bacteriolytic enzyme</keyword>
<dbReference type="GO" id="GO:0009253">
    <property type="term" value="P:peptidoglycan catabolic process"/>
    <property type="evidence" value="ECO:0007669"/>
    <property type="project" value="InterPro"/>
</dbReference>